<name>A0A0C9XYI4_9AGAR</name>
<keyword evidence="2" id="KW-0472">Membrane</keyword>
<dbReference type="Pfam" id="PF10367">
    <property type="entry name" value="zf-Vps39_C"/>
    <property type="match status" value="1"/>
</dbReference>
<evidence type="ECO:0000313" key="6">
    <source>
        <dbReference type="EMBL" id="KIK09986.1"/>
    </source>
</evidence>
<dbReference type="Pfam" id="PF10366">
    <property type="entry name" value="Vps39_1"/>
    <property type="match status" value="1"/>
</dbReference>
<organism evidence="6 7">
    <name type="scientific">Laccaria amethystina LaAM-08-1</name>
    <dbReference type="NCBI Taxonomy" id="1095629"/>
    <lineage>
        <taxon>Eukaryota</taxon>
        <taxon>Fungi</taxon>
        <taxon>Dikarya</taxon>
        <taxon>Basidiomycota</taxon>
        <taxon>Agaricomycotina</taxon>
        <taxon>Agaricomycetes</taxon>
        <taxon>Agaricomycetidae</taxon>
        <taxon>Agaricales</taxon>
        <taxon>Agaricineae</taxon>
        <taxon>Hydnangiaceae</taxon>
        <taxon>Laccaria</taxon>
    </lineage>
</organism>
<dbReference type="OrthoDB" id="5325112at2759"/>
<gene>
    <name evidence="6" type="ORF">K443DRAFT_135771</name>
</gene>
<dbReference type="PANTHER" id="PTHR12894:SF49">
    <property type="entry name" value="VAM6_VPS39-LIKE PROTEIN"/>
    <property type="match status" value="1"/>
</dbReference>
<dbReference type="InterPro" id="IPR032914">
    <property type="entry name" value="Vam6/VPS39/TRAP1"/>
</dbReference>
<dbReference type="AlphaFoldDB" id="A0A0C9XYI4"/>
<evidence type="ECO:0000256" key="2">
    <source>
        <dbReference type="ARBA" id="ARBA00023136"/>
    </source>
</evidence>
<dbReference type="PROSITE" id="PS50236">
    <property type="entry name" value="CHCR"/>
    <property type="match status" value="1"/>
</dbReference>
<dbReference type="InterPro" id="IPR000547">
    <property type="entry name" value="Clathrin_H-chain/VPS_repeat"/>
</dbReference>
<protein>
    <recommendedName>
        <fullName evidence="5">CNH domain-containing protein</fullName>
    </recommendedName>
</protein>
<dbReference type="GO" id="GO:0000329">
    <property type="term" value="C:fungal-type vacuole membrane"/>
    <property type="evidence" value="ECO:0007669"/>
    <property type="project" value="TreeGrafter"/>
</dbReference>
<evidence type="ECO:0000259" key="5">
    <source>
        <dbReference type="PROSITE" id="PS50219"/>
    </source>
</evidence>
<dbReference type="Proteomes" id="UP000054477">
    <property type="component" value="Unassembled WGS sequence"/>
</dbReference>
<evidence type="ECO:0000256" key="3">
    <source>
        <dbReference type="ARBA" id="ARBA00038201"/>
    </source>
</evidence>
<feature type="repeat" description="CHCR" evidence="4">
    <location>
        <begin position="759"/>
        <end position="918"/>
    </location>
</feature>
<sequence>MAPFLPPKVVISGIKEKIDSLTVQADRLYLGSATGNLHIYSLSEATNDTNDNSVQLVEVKKSLVRKSIEQLGFIKEVNSVVVLSESTVTLFPLPTLSPPTPLVKAKAAFSFGIHSSVQYFYPNGKSDKAPEVDFNNPNNNPKPIPTIVTQLVVGCRRKVVIYSWKDGEPQEAKEVSLPHSARVVTFLNPDTACFAYSPTEYAIFSILTMSAVDVVTPLPVTSSKGTLTGLTGYMTLGLGAKAKPAVVQAGDSEALIAKDTDGHFIGPDAKVSRPSVIEWPAPPEELALVSPYIFSILPPGTVPISPAEASPPIGTTQTQPSFIPSAVVQIRSSLSLQICQTLPFPFSSPTPSSSAVQPPPNAAIRLMTTSSSAKFPLLFMTTPTDRTAAAAEGSSIWQFSMKSWSEQIDELVLAGKYSDALALLDTIDEALLPDKGQRRIKIRALNAVAQFRDSKFDAAIDTFIELDFNPAKVVALYPDAVAGRLSVPQDGWIPLYGGPTPIDPDDSQDSIKVDEIEKEKPGHEKAATDLLDTISSGTGSIGGRIRKTGLGMFMPSAAKDDDTASVIGKRKFVLHDDLHRSVETLVRYLADRRPKLKAALEVVNITPQTQAEKYPPLSTTTVEDLFALPNAPLSALTPEQLLRFAQIVDTALYKSYLIIRPTLLSSLCRIANWCEVSEVEEDLRARQKYAELRDLYHGKGMHAKALGLLRELSEKETDMEDKLEPSITYLEKLGPEHIKQIFESSRWVFSMDKNLAFKIFTSEDVELPRQSVTDYLEKIDPKLSAQYLEYIIADKKEENPAFHDRLAELYFSMTVTAVKRGDEKTRKEAYAKLLDFVDTNNRFGVDRLYGLLSPTDLYEARAILLGRLGRHDQALELYVYRLHDYLKAEQYCKRVYQPGTESSGVFLTLCRIYLRPTVETSTDLLQPALDLISRHNPRLDPVETLQLLPPLVTTQDVKAFLIESLRAPIFDTKVVSQISKARKDQIWRKQMMLQSKRVKVTDSRICPQCHKRIGNSVIAVHAPRGEVTHYQCRELFSRHLKEHRW</sequence>
<dbReference type="EMBL" id="KN838536">
    <property type="protein sequence ID" value="KIK09986.1"/>
    <property type="molecule type" value="Genomic_DNA"/>
</dbReference>
<dbReference type="InterPro" id="IPR001180">
    <property type="entry name" value="CNH_dom"/>
</dbReference>
<dbReference type="InterPro" id="IPR019453">
    <property type="entry name" value="VPS39/TGFA1_Znf"/>
</dbReference>
<dbReference type="GO" id="GO:0012505">
    <property type="term" value="C:endomembrane system"/>
    <property type="evidence" value="ECO:0007669"/>
    <property type="project" value="UniProtKB-SubCell"/>
</dbReference>
<proteinExistence type="inferred from homology"/>
<dbReference type="STRING" id="1095629.A0A0C9XYI4"/>
<dbReference type="GO" id="GO:0006914">
    <property type="term" value="P:autophagy"/>
    <property type="evidence" value="ECO:0007669"/>
    <property type="project" value="TreeGrafter"/>
</dbReference>
<evidence type="ECO:0000313" key="7">
    <source>
        <dbReference type="Proteomes" id="UP000054477"/>
    </source>
</evidence>
<reference evidence="6 7" key="1">
    <citation type="submission" date="2014-04" db="EMBL/GenBank/DDBJ databases">
        <authorList>
            <consortium name="DOE Joint Genome Institute"/>
            <person name="Kuo A."/>
            <person name="Kohler A."/>
            <person name="Nagy L.G."/>
            <person name="Floudas D."/>
            <person name="Copeland A."/>
            <person name="Barry K.W."/>
            <person name="Cichocki N."/>
            <person name="Veneault-Fourrey C."/>
            <person name="LaButti K."/>
            <person name="Lindquist E.A."/>
            <person name="Lipzen A."/>
            <person name="Lundell T."/>
            <person name="Morin E."/>
            <person name="Murat C."/>
            <person name="Sun H."/>
            <person name="Tunlid A."/>
            <person name="Henrissat B."/>
            <person name="Grigoriev I.V."/>
            <person name="Hibbett D.S."/>
            <person name="Martin F."/>
            <person name="Nordberg H.P."/>
            <person name="Cantor M.N."/>
            <person name="Hua S.X."/>
        </authorList>
    </citation>
    <scope>NUCLEOTIDE SEQUENCE [LARGE SCALE GENOMIC DNA]</scope>
    <source>
        <strain evidence="6 7">LaAM-08-1</strain>
    </source>
</reference>
<dbReference type="InterPro" id="IPR055358">
    <property type="entry name" value="CHCR"/>
</dbReference>
<comment type="similarity">
    <text evidence="3">Belongs to the VAM6/VPS39 family.</text>
</comment>
<accession>A0A0C9XYI4</accession>
<dbReference type="Pfam" id="PF00637">
    <property type="entry name" value="Clathrin"/>
    <property type="match status" value="1"/>
</dbReference>
<evidence type="ECO:0000256" key="4">
    <source>
        <dbReference type="PROSITE-ProRule" id="PRU01006"/>
    </source>
</evidence>
<evidence type="ECO:0000256" key="1">
    <source>
        <dbReference type="ARBA" id="ARBA00004184"/>
    </source>
</evidence>
<feature type="domain" description="CNH" evidence="5">
    <location>
        <begin position="15"/>
        <end position="357"/>
    </location>
</feature>
<dbReference type="PANTHER" id="PTHR12894">
    <property type="entry name" value="CNH DOMAIN CONTAINING"/>
    <property type="match status" value="1"/>
</dbReference>
<comment type="subcellular location">
    <subcellularLocation>
        <location evidence="1">Endomembrane system</location>
        <topology evidence="1">Peripheral membrane protein</topology>
    </subcellularLocation>
</comment>
<reference evidence="7" key="2">
    <citation type="submission" date="2015-01" db="EMBL/GenBank/DDBJ databases">
        <title>Evolutionary Origins and Diversification of the Mycorrhizal Mutualists.</title>
        <authorList>
            <consortium name="DOE Joint Genome Institute"/>
            <consortium name="Mycorrhizal Genomics Consortium"/>
            <person name="Kohler A."/>
            <person name="Kuo A."/>
            <person name="Nagy L.G."/>
            <person name="Floudas D."/>
            <person name="Copeland A."/>
            <person name="Barry K.W."/>
            <person name="Cichocki N."/>
            <person name="Veneault-Fourrey C."/>
            <person name="LaButti K."/>
            <person name="Lindquist E.A."/>
            <person name="Lipzen A."/>
            <person name="Lundell T."/>
            <person name="Morin E."/>
            <person name="Murat C."/>
            <person name="Riley R."/>
            <person name="Ohm R."/>
            <person name="Sun H."/>
            <person name="Tunlid A."/>
            <person name="Henrissat B."/>
            <person name="Grigoriev I.V."/>
            <person name="Hibbett D.S."/>
            <person name="Martin F."/>
        </authorList>
    </citation>
    <scope>NUCLEOTIDE SEQUENCE [LARGE SCALE GENOMIC DNA]</scope>
    <source>
        <strain evidence="7">LaAM-08-1</strain>
    </source>
</reference>
<dbReference type="GO" id="GO:0034058">
    <property type="term" value="P:endosomal vesicle fusion"/>
    <property type="evidence" value="ECO:0007669"/>
    <property type="project" value="TreeGrafter"/>
</dbReference>
<dbReference type="PROSITE" id="PS50219">
    <property type="entry name" value="CNH"/>
    <property type="match status" value="1"/>
</dbReference>
<dbReference type="Pfam" id="PF00780">
    <property type="entry name" value="CNH"/>
    <property type="match status" value="1"/>
</dbReference>
<dbReference type="HOGENOM" id="CLU_004190_2_0_1"/>
<keyword evidence="7" id="KW-1185">Reference proteome</keyword>
<dbReference type="GO" id="GO:0006886">
    <property type="term" value="P:intracellular protein transport"/>
    <property type="evidence" value="ECO:0007669"/>
    <property type="project" value="UniProtKB-UniRule"/>
</dbReference>
<dbReference type="InterPro" id="IPR019452">
    <property type="entry name" value="VPS39/TGF_beta_rcpt-assoc_1"/>
</dbReference>